<name>A0A941FGA7_9BACI</name>
<dbReference type="EMBL" id="JAGTPW010000006">
    <property type="protein sequence ID" value="MBR8644263.1"/>
    <property type="molecule type" value="Genomic_DNA"/>
</dbReference>
<dbReference type="Proteomes" id="UP000680045">
    <property type="component" value="Unassembled WGS sequence"/>
</dbReference>
<protein>
    <submittedName>
        <fullName evidence="1">Uncharacterized protein</fullName>
    </submittedName>
</protein>
<evidence type="ECO:0000313" key="1">
    <source>
        <dbReference type="EMBL" id="MBR8644263.1"/>
    </source>
</evidence>
<reference evidence="1" key="1">
    <citation type="submission" date="2021-04" db="EMBL/GenBank/DDBJ databases">
        <title>Whole genome sequencing of Enterococci isolates from hospitalized patients.</title>
        <authorList>
            <person name="Ogoti B.M."/>
            <person name="Onyambu F.G."/>
        </authorList>
    </citation>
    <scope>NUCLEOTIDE SEQUENCE</scope>
    <source>
        <strain evidence="1">242</strain>
    </source>
</reference>
<organism evidence="1 2">
    <name type="scientific">Peribacillus frigoritolerans</name>
    <dbReference type="NCBI Taxonomy" id="450367"/>
    <lineage>
        <taxon>Bacteria</taxon>
        <taxon>Bacillati</taxon>
        <taxon>Bacillota</taxon>
        <taxon>Bacilli</taxon>
        <taxon>Bacillales</taxon>
        <taxon>Bacillaceae</taxon>
        <taxon>Peribacillus</taxon>
    </lineage>
</organism>
<gene>
    <name evidence="1" type="ORF">KEH51_05275</name>
</gene>
<dbReference type="AlphaFoldDB" id="A0A941FGA7"/>
<accession>A0A941FGA7</accession>
<proteinExistence type="predicted"/>
<sequence>MIALSIQIYAHNIDGSVNTIIYSKKLVSIKLLQVWLDKNIVILSAVSKLLP</sequence>
<evidence type="ECO:0000313" key="2">
    <source>
        <dbReference type="Proteomes" id="UP000680045"/>
    </source>
</evidence>
<comment type="caution">
    <text evidence="1">The sequence shown here is derived from an EMBL/GenBank/DDBJ whole genome shotgun (WGS) entry which is preliminary data.</text>
</comment>